<reference evidence="2" key="1">
    <citation type="journal article" date="2023" name="Nat. Plants">
        <title>Single-cell RNA sequencing provides a high-resolution roadmap for understanding the multicellular compartmentation of specialized metabolism.</title>
        <authorList>
            <person name="Sun S."/>
            <person name="Shen X."/>
            <person name="Li Y."/>
            <person name="Li Y."/>
            <person name="Wang S."/>
            <person name="Li R."/>
            <person name="Zhang H."/>
            <person name="Shen G."/>
            <person name="Guo B."/>
            <person name="Wei J."/>
            <person name="Xu J."/>
            <person name="St-Pierre B."/>
            <person name="Chen S."/>
            <person name="Sun C."/>
        </authorList>
    </citation>
    <scope>NUCLEOTIDE SEQUENCE [LARGE SCALE GENOMIC DNA]</scope>
</reference>
<dbReference type="EMBL" id="CM044704">
    <property type="protein sequence ID" value="KAI5667417.1"/>
    <property type="molecule type" value="Genomic_DNA"/>
</dbReference>
<accession>A0ACC0B4D8</accession>
<gene>
    <name evidence="1" type="ORF">M9H77_17270</name>
</gene>
<comment type="caution">
    <text evidence="1">The sequence shown here is derived from an EMBL/GenBank/DDBJ whole genome shotgun (WGS) entry which is preliminary data.</text>
</comment>
<organism evidence="1 2">
    <name type="scientific">Catharanthus roseus</name>
    <name type="common">Madagascar periwinkle</name>
    <name type="synonym">Vinca rosea</name>
    <dbReference type="NCBI Taxonomy" id="4058"/>
    <lineage>
        <taxon>Eukaryota</taxon>
        <taxon>Viridiplantae</taxon>
        <taxon>Streptophyta</taxon>
        <taxon>Embryophyta</taxon>
        <taxon>Tracheophyta</taxon>
        <taxon>Spermatophyta</taxon>
        <taxon>Magnoliopsida</taxon>
        <taxon>eudicotyledons</taxon>
        <taxon>Gunneridae</taxon>
        <taxon>Pentapetalae</taxon>
        <taxon>asterids</taxon>
        <taxon>lamiids</taxon>
        <taxon>Gentianales</taxon>
        <taxon>Apocynaceae</taxon>
        <taxon>Rauvolfioideae</taxon>
        <taxon>Vinceae</taxon>
        <taxon>Catharanthinae</taxon>
        <taxon>Catharanthus</taxon>
    </lineage>
</organism>
<sequence>MAYSKLARAMSNCYKDGDYGGNAHGRSHLRDGHFTYRSQMGISNFSSHAKTYDHIPCVMVTKSCSFILDLNINSLQHACTSMGERRHNMEFEGRGKNAGGKLFICSGDSSMSFSSNLFLFYLMFSFKELKLSLELNAFYVISVRNCMVNLFTCELVLDVDHMLRKKMNGSLKVFKAHLSDLVKTTYGNDVFDLNLKNLVEKHLVYCIAFIDFLFKYEALNESIVQNIKSCVKIENQSLGTTLLYSLTFKKFLDELNFKRELKFRNSYCVETLVDKLDASFAYPLLSLEYLGNFHSTVPFNASISNVARLLWLFKGMDSRTTPFKRGVYGAQEGAFRGTKILLFFKLQVEEAKETSWEDLEASKPNGVDDLNPIIHGRVMLFSSAICSLFFIFCKENIKEALQKGVGSWEHVILKKA</sequence>
<evidence type="ECO:0000313" key="2">
    <source>
        <dbReference type="Proteomes" id="UP001060085"/>
    </source>
</evidence>
<keyword evidence="2" id="KW-1185">Reference proteome</keyword>
<protein>
    <submittedName>
        <fullName evidence="1">Uncharacterized protein</fullName>
    </submittedName>
</protein>
<proteinExistence type="predicted"/>
<dbReference type="Proteomes" id="UP001060085">
    <property type="component" value="Linkage Group LG04"/>
</dbReference>
<name>A0ACC0B4D8_CATRO</name>
<evidence type="ECO:0000313" key="1">
    <source>
        <dbReference type="EMBL" id="KAI5667417.1"/>
    </source>
</evidence>